<evidence type="ECO:0000313" key="3">
    <source>
        <dbReference type="Proteomes" id="UP001500016"/>
    </source>
</evidence>
<dbReference type="EMBL" id="BAAAPE010000028">
    <property type="protein sequence ID" value="GAA2103402.1"/>
    <property type="molecule type" value="Genomic_DNA"/>
</dbReference>
<evidence type="ECO:0000313" key="2">
    <source>
        <dbReference type="EMBL" id="GAA2103402.1"/>
    </source>
</evidence>
<feature type="region of interest" description="Disordered" evidence="1">
    <location>
        <begin position="60"/>
        <end position="96"/>
    </location>
</feature>
<accession>A0ABP5IRK2</accession>
<reference evidence="3" key="1">
    <citation type="journal article" date="2019" name="Int. J. Syst. Evol. Microbiol.">
        <title>The Global Catalogue of Microorganisms (GCM) 10K type strain sequencing project: providing services to taxonomists for standard genome sequencing and annotation.</title>
        <authorList>
            <consortium name="The Broad Institute Genomics Platform"/>
            <consortium name="The Broad Institute Genome Sequencing Center for Infectious Disease"/>
            <person name="Wu L."/>
            <person name="Ma J."/>
        </authorList>
    </citation>
    <scope>NUCLEOTIDE SEQUENCE [LARGE SCALE GENOMIC DNA]</scope>
    <source>
        <strain evidence="3">JCM 15478</strain>
    </source>
</reference>
<protein>
    <submittedName>
        <fullName evidence="2">Uncharacterized protein</fullName>
    </submittedName>
</protein>
<name>A0ABP5IRK2_9ACTN</name>
<gene>
    <name evidence="2" type="ORF">GCM10009801_78320</name>
</gene>
<proteinExistence type="predicted"/>
<dbReference type="Proteomes" id="UP001500016">
    <property type="component" value="Unassembled WGS sequence"/>
</dbReference>
<feature type="compositionally biased region" description="Basic and acidic residues" evidence="1">
    <location>
        <begin position="60"/>
        <end position="74"/>
    </location>
</feature>
<organism evidence="2 3">
    <name type="scientific">Streptomyces albiaxialis</name>
    <dbReference type="NCBI Taxonomy" id="329523"/>
    <lineage>
        <taxon>Bacteria</taxon>
        <taxon>Bacillati</taxon>
        <taxon>Actinomycetota</taxon>
        <taxon>Actinomycetes</taxon>
        <taxon>Kitasatosporales</taxon>
        <taxon>Streptomycetaceae</taxon>
        <taxon>Streptomyces</taxon>
    </lineage>
</organism>
<comment type="caution">
    <text evidence="2">The sequence shown here is derived from an EMBL/GenBank/DDBJ whole genome shotgun (WGS) entry which is preliminary data.</text>
</comment>
<evidence type="ECO:0000256" key="1">
    <source>
        <dbReference type="SAM" id="MobiDB-lite"/>
    </source>
</evidence>
<keyword evidence="3" id="KW-1185">Reference proteome</keyword>
<sequence length="346" mass="35960">MLVAGGVVLAALAGTGLGMRAAEAGPFAADRLCWGAWAEGTKSPFLLVQDDGLRAYENAERPARQETPSRERPRGSCVVTASDGSPAKGSEPDPYRLRATLGPVPVGKAERVSWLSGLLDARSVPLPRGLPGVVSESRGLFVLPKGCARQGRPAVVTLRAADPETDSFDKDAAETLASLLVSAANRGAELAGCEPKAPWPTDAPVLALPQGESDDSSCGIAGLGGEERRGTQVESTVSAVSRSFQACGITEKPLDGDPDVTRRYAMVARPGLVRLFDGMTTSRPLRPGWRGTGRVTKAYALARARCGSGTAVFLGSPGETGRLGRFADAVADRLGCPPVASREAGR</sequence>